<dbReference type="Gene3D" id="3.40.50.720">
    <property type="entry name" value="NAD(P)-binding Rossmann-like Domain"/>
    <property type="match status" value="1"/>
</dbReference>
<keyword evidence="1" id="KW-0560">Oxidoreductase</keyword>
<evidence type="ECO:0000313" key="5">
    <source>
        <dbReference type="EMBL" id="MBA0973053.1"/>
    </source>
</evidence>
<gene>
    <name evidence="5" type="ORF">HWH42_10815</name>
</gene>
<evidence type="ECO:0000256" key="2">
    <source>
        <dbReference type="ARBA" id="ARBA00048615"/>
    </source>
</evidence>
<dbReference type="Proteomes" id="UP000571857">
    <property type="component" value="Unassembled WGS sequence"/>
</dbReference>
<dbReference type="InterPro" id="IPR050988">
    <property type="entry name" value="Mannitol_DH/Oxidoreductase"/>
</dbReference>
<dbReference type="AlphaFoldDB" id="A0ABD4HNJ6"/>
<evidence type="ECO:0000259" key="4">
    <source>
        <dbReference type="Pfam" id="PF08125"/>
    </source>
</evidence>
<name>A0ABD4HNJ6_ENTGA</name>
<accession>A0ABD4HNJ6</accession>
<dbReference type="Gene3D" id="1.10.1040.10">
    <property type="entry name" value="N-(1-d-carboxylethyl)-l-norvaline Dehydrogenase, domain 2"/>
    <property type="match status" value="1"/>
</dbReference>
<dbReference type="PANTHER" id="PTHR43362:SF1">
    <property type="entry name" value="MANNITOL DEHYDROGENASE 2-RELATED"/>
    <property type="match status" value="1"/>
</dbReference>
<dbReference type="InterPro" id="IPR008927">
    <property type="entry name" value="6-PGluconate_DH-like_C_sf"/>
</dbReference>
<evidence type="ECO:0000256" key="1">
    <source>
        <dbReference type="ARBA" id="ARBA00023002"/>
    </source>
</evidence>
<dbReference type="InterPro" id="IPR036291">
    <property type="entry name" value="NAD(P)-bd_dom_sf"/>
</dbReference>
<sequence length="534" mass="60269">MRLTNELLEQMPLDELKNFKTPEYDRVKVKEKTLREPTWLQLGAGNIFRAFLATHQQQLLNQGMEDTGIIVAEGYDYEIVDILKTYDELTINVLLHSDGSVEKEIVGSIVDYLKMDRNSQDFDRLKEIFRAPSLQMVSLTITEKGYSLSNSAKAYFPSVLSDFTNGPDKAESYLGKLVALMHERFLANATPLALVSMDNMSHNGEKLQTAVLTYAEKWLENDLVSPEFVDYLKEKVTFPWSMIDKITPRPDVTVQHLFEEAGLEAMSPCETEKHSFVAPYVNGEETEYLVIEDLFPNGRPKLEKTGIQFTDRGTVNKVETMKVTTCLNPLHTCLAIFGCLLDYHSIHSEMKDNELRELVKILGYHEGLPVVVDPVILDPKQFLDEVIEKRLPNIFIPDTPQRIATDTSQKLAVRFGETVKAYISSDDLNVNELKVIPLVFAGWLRYLTGINDFGEPFKVSPDPLLEELNLSVGFEFGAEAIDPTLLSLLSDKKIFGVDLVSVGLSDKVISLYQAMGTEVGAIRQTIRNVINEKN</sequence>
<feature type="domain" description="Mannitol dehydrogenase N-terminal" evidence="3">
    <location>
        <begin position="40"/>
        <end position="304"/>
    </location>
</feature>
<dbReference type="SUPFAM" id="SSF48179">
    <property type="entry name" value="6-phosphogluconate dehydrogenase C-terminal domain-like"/>
    <property type="match status" value="1"/>
</dbReference>
<dbReference type="PANTHER" id="PTHR43362">
    <property type="entry name" value="MANNITOL DEHYDROGENASE DSF1-RELATED"/>
    <property type="match status" value="1"/>
</dbReference>
<comment type="catalytic activity">
    <reaction evidence="2">
        <text>D-mannitol 1-phosphate + NAD(+) = beta-D-fructose 6-phosphate + NADH + H(+)</text>
        <dbReference type="Rhea" id="RHEA:19661"/>
        <dbReference type="ChEBI" id="CHEBI:15378"/>
        <dbReference type="ChEBI" id="CHEBI:57540"/>
        <dbReference type="ChEBI" id="CHEBI:57634"/>
        <dbReference type="ChEBI" id="CHEBI:57945"/>
        <dbReference type="ChEBI" id="CHEBI:61381"/>
        <dbReference type="EC" id="1.1.1.17"/>
    </reaction>
</comment>
<feature type="domain" description="Mannitol dehydrogenase C-terminal" evidence="4">
    <location>
        <begin position="315"/>
        <end position="500"/>
    </location>
</feature>
<dbReference type="GO" id="GO:0008926">
    <property type="term" value="F:mannitol-1-phosphate 5-dehydrogenase activity"/>
    <property type="evidence" value="ECO:0007669"/>
    <property type="project" value="UniProtKB-EC"/>
</dbReference>
<organism evidence="5 6">
    <name type="scientific">Enterococcus gallinarum</name>
    <dbReference type="NCBI Taxonomy" id="1353"/>
    <lineage>
        <taxon>Bacteria</taxon>
        <taxon>Bacillati</taxon>
        <taxon>Bacillota</taxon>
        <taxon>Bacilli</taxon>
        <taxon>Lactobacillales</taxon>
        <taxon>Enterococcaceae</taxon>
        <taxon>Enterococcus</taxon>
    </lineage>
</organism>
<comment type="caution">
    <text evidence="5">The sequence shown here is derived from an EMBL/GenBank/DDBJ whole genome shotgun (WGS) entry which is preliminary data.</text>
</comment>
<evidence type="ECO:0000259" key="3">
    <source>
        <dbReference type="Pfam" id="PF01232"/>
    </source>
</evidence>
<dbReference type="InterPro" id="IPR013131">
    <property type="entry name" value="Mannitol_DH_N"/>
</dbReference>
<dbReference type="InterPro" id="IPR013118">
    <property type="entry name" value="Mannitol_DH_C"/>
</dbReference>
<reference evidence="5 6" key="1">
    <citation type="submission" date="2020-06" db="EMBL/GenBank/DDBJ databases">
        <title>Crossreactivity between MHC class I-restricted antigens from cancer cells and an enterococcal bacteriophage.</title>
        <authorList>
            <person name="Fluckiger A."/>
            <person name="Daillere R."/>
            <person name="Sassi M."/>
            <person name="Cattoir V."/>
            <person name="Kroemer G."/>
            <person name="Zitvogel L."/>
        </authorList>
    </citation>
    <scope>NUCLEOTIDE SEQUENCE [LARGE SCALE GENOMIC DNA]</scope>
    <source>
        <strain evidence="5 6">EG4</strain>
    </source>
</reference>
<evidence type="ECO:0000313" key="6">
    <source>
        <dbReference type="Proteomes" id="UP000571857"/>
    </source>
</evidence>
<dbReference type="EMBL" id="JABXJK010000060">
    <property type="protein sequence ID" value="MBA0973053.1"/>
    <property type="molecule type" value="Genomic_DNA"/>
</dbReference>
<dbReference type="SUPFAM" id="SSF51735">
    <property type="entry name" value="NAD(P)-binding Rossmann-fold domains"/>
    <property type="match status" value="1"/>
</dbReference>
<proteinExistence type="predicted"/>
<dbReference type="Pfam" id="PF01232">
    <property type="entry name" value="Mannitol_dh"/>
    <property type="match status" value="1"/>
</dbReference>
<protein>
    <submittedName>
        <fullName evidence="5">Mannitol dehydrogenase family protein</fullName>
    </submittedName>
</protein>
<dbReference type="RefSeq" id="WP_176333451.1">
    <property type="nucleotide sequence ID" value="NZ_CAKOCH010000004.1"/>
</dbReference>
<dbReference type="Pfam" id="PF08125">
    <property type="entry name" value="Mannitol_dh_C"/>
    <property type="match status" value="1"/>
</dbReference>
<dbReference type="InterPro" id="IPR013328">
    <property type="entry name" value="6PGD_dom2"/>
</dbReference>